<evidence type="ECO:0000256" key="1">
    <source>
        <dbReference type="SAM" id="Phobius"/>
    </source>
</evidence>
<protein>
    <submittedName>
        <fullName evidence="2">Uncharacterized protein</fullName>
    </submittedName>
</protein>
<dbReference type="RefSeq" id="WP_338538375.1">
    <property type="nucleotide sequence ID" value="NZ_CP104874.1"/>
</dbReference>
<accession>A0ABZ2FE35</accession>
<dbReference type="EMBL" id="CP104874">
    <property type="protein sequence ID" value="WWF05391.1"/>
    <property type="molecule type" value="Genomic_DNA"/>
</dbReference>
<sequence length="62" mass="6407">MSIELGAVIVGLVAVAYGLGFAVVPDDGWSPSARSRYVLGGAGLVALLFFVLVVVPWFIGRG</sequence>
<evidence type="ECO:0000313" key="2">
    <source>
        <dbReference type="EMBL" id="WWF05391.1"/>
    </source>
</evidence>
<dbReference type="Proteomes" id="UP001381003">
    <property type="component" value="Chromosome"/>
</dbReference>
<evidence type="ECO:0000313" key="3">
    <source>
        <dbReference type="Proteomes" id="UP001381003"/>
    </source>
</evidence>
<keyword evidence="3" id="KW-1185">Reference proteome</keyword>
<gene>
    <name evidence="2" type="ORF">N5P18_00520</name>
</gene>
<keyword evidence="1" id="KW-0812">Transmembrane</keyword>
<feature type="transmembrane region" description="Helical" evidence="1">
    <location>
        <begin position="37"/>
        <end position="59"/>
    </location>
</feature>
<name>A0ABZ2FE35_9MICO</name>
<feature type="transmembrane region" description="Helical" evidence="1">
    <location>
        <begin position="6"/>
        <end position="25"/>
    </location>
</feature>
<keyword evidence="1" id="KW-1133">Transmembrane helix</keyword>
<organism evidence="2 3">
    <name type="scientific">Janibacter terrae</name>
    <dbReference type="NCBI Taxonomy" id="103817"/>
    <lineage>
        <taxon>Bacteria</taxon>
        <taxon>Bacillati</taxon>
        <taxon>Actinomycetota</taxon>
        <taxon>Actinomycetes</taxon>
        <taxon>Micrococcales</taxon>
        <taxon>Intrasporangiaceae</taxon>
        <taxon>Janibacter</taxon>
    </lineage>
</organism>
<proteinExistence type="predicted"/>
<reference evidence="2 3" key="1">
    <citation type="submission" date="2022-09" db="EMBL/GenBank/DDBJ databases">
        <title>Complete genome sequence of Janibacter terrae strain COS04-44, PCL-degrading bacteria isolated from oil spilled coast.</title>
        <authorList>
            <person name="Park H."/>
            <person name="Kim J.Y."/>
            <person name="An S.H."/>
            <person name="Lee C.M."/>
            <person name="Weon H.-Y."/>
        </authorList>
    </citation>
    <scope>NUCLEOTIDE SEQUENCE [LARGE SCALE GENOMIC DNA]</scope>
    <source>
        <strain evidence="2 3">COS04-44</strain>
    </source>
</reference>
<keyword evidence="1" id="KW-0472">Membrane</keyword>